<dbReference type="AlphaFoldDB" id="A0A8H7ABA4"/>
<proteinExistence type="predicted"/>
<sequence length="308" mass="33093">MRGRDDGEILPPSLNNILYPNDKKMGRSSAHTSASATQIYPPPPTSPSKSLPHTSSTSSSHTTTASGSNLNTFSPAEHDSAIKNTYAHRIRLLDVTRLAVTVLSIAAAAAVVGCEAHTLSVYNATRLDEGYFLPPIWPRDFDLRPTQGLVVGGSLVVLMGLLYVLVGVVPVPTRLHLLTILLSVSFSIIGLAGSIFGVAYSSHITSRQGYNRDNMQSWTCRWYEGAVDVNKLFTNGLAGLSAPAGFKRVCMESHVGFGLSAILICLETVVLVVTGLCVWLEVRMRRVETGVVGSGEFDEKAGSGRRFC</sequence>
<feature type="compositionally biased region" description="Polar residues" evidence="1">
    <location>
        <begin position="29"/>
        <end position="38"/>
    </location>
</feature>
<keyword evidence="2" id="KW-0472">Membrane</keyword>
<feature type="transmembrane region" description="Helical" evidence="2">
    <location>
        <begin position="178"/>
        <end position="200"/>
    </location>
</feature>
<protein>
    <submittedName>
        <fullName evidence="3">Uncharacterized protein</fullName>
    </submittedName>
</protein>
<keyword evidence="2" id="KW-0812">Transmembrane</keyword>
<evidence type="ECO:0000256" key="1">
    <source>
        <dbReference type="SAM" id="MobiDB-lite"/>
    </source>
</evidence>
<feature type="transmembrane region" description="Helical" evidence="2">
    <location>
        <begin position="145"/>
        <end position="166"/>
    </location>
</feature>
<feature type="region of interest" description="Disordered" evidence="1">
    <location>
        <begin position="1"/>
        <end position="74"/>
    </location>
</feature>
<dbReference type="OrthoDB" id="3890746at2759"/>
<reference evidence="3" key="1">
    <citation type="submission" date="2020-02" db="EMBL/GenBank/DDBJ databases">
        <authorList>
            <person name="Palmer J.M."/>
        </authorList>
    </citation>
    <scope>NUCLEOTIDE SEQUENCE</scope>
    <source>
        <strain evidence="3">EPUS1.4</strain>
        <tissue evidence="3">Thallus</tissue>
    </source>
</reference>
<name>A0A8H7ABA4_9EURO</name>
<accession>A0A8H7ABA4</accession>
<comment type="caution">
    <text evidence="3">The sequence shown here is derived from an EMBL/GenBank/DDBJ whole genome shotgun (WGS) entry which is preliminary data.</text>
</comment>
<gene>
    <name evidence="3" type="ORF">GJ744_007515</name>
</gene>
<keyword evidence="2" id="KW-1133">Transmembrane helix</keyword>
<feature type="transmembrane region" description="Helical" evidence="2">
    <location>
        <begin position="257"/>
        <end position="280"/>
    </location>
</feature>
<evidence type="ECO:0000313" key="3">
    <source>
        <dbReference type="EMBL" id="KAF7502070.1"/>
    </source>
</evidence>
<keyword evidence="4" id="KW-1185">Reference proteome</keyword>
<evidence type="ECO:0000256" key="2">
    <source>
        <dbReference type="SAM" id="Phobius"/>
    </source>
</evidence>
<organism evidence="3 4">
    <name type="scientific">Endocarpon pusillum</name>
    <dbReference type="NCBI Taxonomy" id="364733"/>
    <lineage>
        <taxon>Eukaryota</taxon>
        <taxon>Fungi</taxon>
        <taxon>Dikarya</taxon>
        <taxon>Ascomycota</taxon>
        <taxon>Pezizomycotina</taxon>
        <taxon>Eurotiomycetes</taxon>
        <taxon>Chaetothyriomycetidae</taxon>
        <taxon>Verrucariales</taxon>
        <taxon>Verrucariaceae</taxon>
        <taxon>Endocarpon</taxon>
    </lineage>
</organism>
<feature type="transmembrane region" description="Helical" evidence="2">
    <location>
        <begin position="98"/>
        <end position="125"/>
    </location>
</feature>
<feature type="compositionally biased region" description="Low complexity" evidence="1">
    <location>
        <begin position="47"/>
        <end position="68"/>
    </location>
</feature>
<dbReference type="Proteomes" id="UP000606974">
    <property type="component" value="Unassembled WGS sequence"/>
</dbReference>
<dbReference type="EMBL" id="JAACFV010000373">
    <property type="protein sequence ID" value="KAF7502070.1"/>
    <property type="molecule type" value="Genomic_DNA"/>
</dbReference>
<evidence type="ECO:0000313" key="4">
    <source>
        <dbReference type="Proteomes" id="UP000606974"/>
    </source>
</evidence>